<dbReference type="HOGENOM" id="CLU_077686_0_0_0"/>
<sequence length="311" mass="36674">MQMRKVLLEARNDFFFLLRRRNWKEKDLKVLKGIFLGRLSEVDVPVDIFELAVRKALKGDLSFASKILGVDEVDVLEILFWYSPKKFPLPSEKLKRMLKTKNVDEFIQKANSLRMKLGKRDFLDLYLHLEDVDEEEEESKETDILKHIEELSLEELSEEKVKELRSFYRILPASEKSRIESLKVHPYVVAAVVRKPVCPIVLDGSNLLWRGNLSVSYIYRIFEKLSIFEDFFFPYRIVFDRNAEFVLPVSERERFRRWKESPNVFFESPADRLIVSLAISMGAVVLSGDRFREYELSGRIRLITPEEIERG</sequence>
<keyword evidence="2" id="KW-1185">Reference proteome</keyword>
<dbReference type="eggNOG" id="ENOG50335JR">
    <property type="taxonomic scope" value="Bacteria"/>
</dbReference>
<evidence type="ECO:0000313" key="1">
    <source>
        <dbReference type="EMBL" id="ACM24101.1"/>
    </source>
</evidence>
<dbReference type="AlphaFoldDB" id="B9KAW8"/>
<protein>
    <recommendedName>
        <fullName evidence="3">RNase NYN domain-containing protein</fullName>
    </recommendedName>
</protein>
<evidence type="ECO:0000313" key="2">
    <source>
        <dbReference type="Proteomes" id="UP000000445"/>
    </source>
</evidence>
<proteinExistence type="predicted"/>
<name>B9KAW8_THENN</name>
<dbReference type="Proteomes" id="UP000000445">
    <property type="component" value="Chromosome"/>
</dbReference>
<organism evidence="1 2">
    <name type="scientific">Thermotoga neapolitana (strain ATCC 49049 / DSM 4359 / NBRC 107923 / NS-E)</name>
    <dbReference type="NCBI Taxonomy" id="309803"/>
    <lineage>
        <taxon>Bacteria</taxon>
        <taxon>Thermotogati</taxon>
        <taxon>Thermotogota</taxon>
        <taxon>Thermotogae</taxon>
        <taxon>Thermotogales</taxon>
        <taxon>Thermotogaceae</taxon>
        <taxon>Thermotoga</taxon>
    </lineage>
</organism>
<dbReference type="EMBL" id="CP000916">
    <property type="protein sequence ID" value="ACM24101.1"/>
    <property type="molecule type" value="Genomic_DNA"/>
</dbReference>
<accession>B9KAW8</accession>
<dbReference type="STRING" id="309803.CTN_1925"/>
<reference evidence="1 2" key="1">
    <citation type="journal article" date="2009" name="Biosci. Biotechnol. Biochem.">
        <title>WeGAS: a web-based microbial genome annotation system.</title>
        <authorList>
            <person name="Lee D."/>
            <person name="Seo H."/>
            <person name="Park C."/>
            <person name="Park K."/>
        </authorList>
    </citation>
    <scope>NUCLEOTIDE SEQUENCE [LARGE SCALE GENOMIC DNA]</scope>
    <source>
        <strain evidence="2">ATCC 49049 / DSM 4359 / NBRC 107923 / NS-E</strain>
    </source>
</reference>
<evidence type="ECO:0008006" key="3">
    <source>
        <dbReference type="Google" id="ProtNLM"/>
    </source>
</evidence>
<dbReference type="KEGG" id="tna:CTN_1925"/>
<gene>
    <name evidence="1" type="ordered locus">CTN_1925</name>
</gene>